<feature type="short sequence motif" description="'KMSKS' region" evidence="11">
    <location>
        <begin position="233"/>
        <end position="237"/>
    </location>
</feature>
<dbReference type="FunFam" id="1.10.240.10:FF:000001">
    <property type="entry name" value="Tyrosine--tRNA ligase"/>
    <property type="match status" value="1"/>
</dbReference>
<dbReference type="GO" id="GO:0042803">
    <property type="term" value="F:protein homodimerization activity"/>
    <property type="evidence" value="ECO:0007669"/>
    <property type="project" value="UniProtKB-ARBA"/>
</dbReference>
<evidence type="ECO:0000313" key="15">
    <source>
        <dbReference type="EMBL" id="OCS88322.1"/>
    </source>
</evidence>
<dbReference type="EMBL" id="MASJ01000001">
    <property type="protein sequence ID" value="OCS88322.1"/>
    <property type="molecule type" value="Genomic_DNA"/>
</dbReference>
<dbReference type="GO" id="GO:0005829">
    <property type="term" value="C:cytosol"/>
    <property type="evidence" value="ECO:0007669"/>
    <property type="project" value="TreeGrafter"/>
</dbReference>
<evidence type="ECO:0000256" key="11">
    <source>
        <dbReference type="HAMAP-Rule" id="MF_02006"/>
    </source>
</evidence>
<dbReference type="InterPro" id="IPR002305">
    <property type="entry name" value="aa-tRNA-synth_Ic"/>
</dbReference>
<keyword evidence="8 11" id="KW-0030">Aminoacyl-tRNA synthetase</keyword>
<accession>A0A1C0YMC1</accession>
<keyword evidence="13" id="KW-0175">Coiled coil</keyword>
<keyword evidence="3 11" id="KW-0436">Ligase</keyword>
<dbReference type="CDD" id="cd00395">
    <property type="entry name" value="Tyr_Trp_RS_core"/>
    <property type="match status" value="1"/>
</dbReference>
<dbReference type="PROSITE" id="PS50889">
    <property type="entry name" value="S4"/>
    <property type="match status" value="1"/>
</dbReference>
<feature type="short sequence motif" description="'HIGH' region" evidence="11">
    <location>
        <begin position="40"/>
        <end position="49"/>
    </location>
</feature>
<evidence type="ECO:0000256" key="1">
    <source>
        <dbReference type="ARBA" id="ARBA00004496"/>
    </source>
</evidence>
<dbReference type="CDD" id="cd00165">
    <property type="entry name" value="S4"/>
    <property type="match status" value="1"/>
</dbReference>
<dbReference type="InterPro" id="IPR002942">
    <property type="entry name" value="S4_RNA-bd"/>
</dbReference>
<keyword evidence="2 11" id="KW-0963">Cytoplasm</keyword>
<dbReference type="STRING" id="33978.A6M13_00310"/>
<dbReference type="SUPFAM" id="SSF52374">
    <property type="entry name" value="Nucleotidylyl transferase"/>
    <property type="match status" value="1"/>
</dbReference>
<evidence type="ECO:0000256" key="10">
    <source>
        <dbReference type="ARBA" id="ARBA00060965"/>
    </source>
</evidence>
<evidence type="ECO:0000256" key="9">
    <source>
        <dbReference type="ARBA" id="ARBA00048248"/>
    </source>
</evidence>
<dbReference type="Proteomes" id="UP000093199">
    <property type="component" value="Unassembled WGS sequence"/>
</dbReference>
<evidence type="ECO:0000256" key="12">
    <source>
        <dbReference type="PROSITE-ProRule" id="PRU00182"/>
    </source>
</evidence>
<dbReference type="Gene3D" id="3.10.290.10">
    <property type="entry name" value="RNA-binding S4 domain"/>
    <property type="match status" value="1"/>
</dbReference>
<feature type="binding site" evidence="11">
    <location>
        <position position="236"/>
    </location>
    <ligand>
        <name>ATP</name>
        <dbReference type="ChEBI" id="CHEBI:30616"/>
    </ligand>
</feature>
<comment type="subunit">
    <text evidence="11">Homodimer.</text>
</comment>
<evidence type="ECO:0000256" key="6">
    <source>
        <dbReference type="ARBA" id="ARBA00022884"/>
    </source>
</evidence>
<dbReference type="SUPFAM" id="SSF55174">
    <property type="entry name" value="Alpha-L RNA-binding motif"/>
    <property type="match status" value="1"/>
</dbReference>
<dbReference type="OrthoDB" id="9804243at2"/>
<evidence type="ECO:0000256" key="4">
    <source>
        <dbReference type="ARBA" id="ARBA00022741"/>
    </source>
</evidence>
<evidence type="ECO:0000256" key="13">
    <source>
        <dbReference type="SAM" id="Coils"/>
    </source>
</evidence>
<dbReference type="GO" id="GO:0004831">
    <property type="term" value="F:tyrosine-tRNA ligase activity"/>
    <property type="evidence" value="ECO:0007669"/>
    <property type="project" value="UniProtKB-UniRule"/>
</dbReference>
<feature type="domain" description="RNA-binding S4" evidence="14">
    <location>
        <begin position="355"/>
        <end position="417"/>
    </location>
</feature>
<organism evidence="15 16">
    <name type="scientific">Caryophanon tenue</name>
    <dbReference type="NCBI Taxonomy" id="33978"/>
    <lineage>
        <taxon>Bacteria</taxon>
        <taxon>Bacillati</taxon>
        <taxon>Bacillota</taxon>
        <taxon>Bacilli</taxon>
        <taxon>Bacillales</taxon>
        <taxon>Caryophanaceae</taxon>
        <taxon>Caryophanon</taxon>
    </lineage>
</organism>
<feature type="coiled-coil region" evidence="13">
    <location>
        <begin position="85"/>
        <end position="112"/>
    </location>
</feature>
<comment type="catalytic activity">
    <reaction evidence="9 11">
        <text>tRNA(Tyr) + L-tyrosine + ATP = L-tyrosyl-tRNA(Tyr) + AMP + diphosphate + H(+)</text>
        <dbReference type="Rhea" id="RHEA:10220"/>
        <dbReference type="Rhea" id="RHEA-COMP:9706"/>
        <dbReference type="Rhea" id="RHEA-COMP:9707"/>
        <dbReference type="ChEBI" id="CHEBI:15378"/>
        <dbReference type="ChEBI" id="CHEBI:30616"/>
        <dbReference type="ChEBI" id="CHEBI:33019"/>
        <dbReference type="ChEBI" id="CHEBI:58315"/>
        <dbReference type="ChEBI" id="CHEBI:78442"/>
        <dbReference type="ChEBI" id="CHEBI:78536"/>
        <dbReference type="ChEBI" id="CHEBI:456215"/>
        <dbReference type="EC" id="6.1.1.1"/>
    </reaction>
</comment>
<feature type="binding site" evidence="11">
    <location>
        <position position="171"/>
    </location>
    <ligand>
        <name>L-tyrosine</name>
        <dbReference type="ChEBI" id="CHEBI:58315"/>
    </ligand>
</feature>
<dbReference type="RefSeq" id="WP_066542118.1">
    <property type="nucleotide sequence ID" value="NZ_MASJ01000001.1"/>
</dbReference>
<dbReference type="PANTHER" id="PTHR11766">
    <property type="entry name" value="TYROSYL-TRNA SYNTHETASE"/>
    <property type="match status" value="1"/>
</dbReference>
<dbReference type="PANTHER" id="PTHR11766:SF0">
    <property type="entry name" value="TYROSINE--TRNA LIGASE, MITOCHONDRIAL"/>
    <property type="match status" value="1"/>
</dbReference>
<dbReference type="Gene3D" id="1.10.240.10">
    <property type="entry name" value="Tyrosyl-Transfer RNA Synthetase"/>
    <property type="match status" value="1"/>
</dbReference>
<dbReference type="InterPro" id="IPR054608">
    <property type="entry name" value="SYY-like_C"/>
</dbReference>
<dbReference type="Pfam" id="PF00579">
    <property type="entry name" value="tRNA-synt_1b"/>
    <property type="match status" value="1"/>
</dbReference>
<protein>
    <recommendedName>
        <fullName evidence="11">Tyrosine--tRNA ligase</fullName>
        <ecNumber evidence="11">6.1.1.1</ecNumber>
    </recommendedName>
    <alternativeName>
        <fullName evidence="11">Tyrosyl-tRNA synthetase</fullName>
        <shortName evidence="11">TyrRS</shortName>
    </alternativeName>
</protein>
<keyword evidence="5 11" id="KW-0067">ATP-binding</keyword>
<dbReference type="EC" id="6.1.1.1" evidence="11"/>
<dbReference type="GO" id="GO:0003723">
    <property type="term" value="F:RNA binding"/>
    <property type="evidence" value="ECO:0007669"/>
    <property type="project" value="UniProtKB-KW"/>
</dbReference>
<dbReference type="AlphaFoldDB" id="A0A1C0YMC1"/>
<feature type="binding site" evidence="11">
    <location>
        <position position="175"/>
    </location>
    <ligand>
        <name>L-tyrosine</name>
        <dbReference type="ChEBI" id="CHEBI:58315"/>
    </ligand>
</feature>
<keyword evidence="16" id="KW-1185">Reference proteome</keyword>
<comment type="similarity">
    <text evidence="10 11">Belongs to the class-I aminoacyl-tRNA synthetase family. TyrS type 1 subfamily.</text>
</comment>
<evidence type="ECO:0000313" key="16">
    <source>
        <dbReference type="Proteomes" id="UP000093199"/>
    </source>
</evidence>
<dbReference type="InterPro" id="IPR014729">
    <property type="entry name" value="Rossmann-like_a/b/a_fold"/>
</dbReference>
<dbReference type="Gene3D" id="3.40.50.620">
    <property type="entry name" value="HUPs"/>
    <property type="match status" value="1"/>
</dbReference>
<name>A0A1C0YMC1_9BACL</name>
<sequence>MNELLQDLNWRGLLYQQTDAEGMEKLLNEQKVSLYVGVDPTADSMHIGHIVPLLTLRRFQQAGHTPILLVGGATGTVGDPSGRSEERQLQTMEQVEANVRGLKRQMERLFDFSSGADNAAVLVNNNDWVGPLTLIDFLRDYGKLINVNYILNKDTVASRLDSGISFTEFAYTLIQGMDFNHLYDNHNVRIQVGGSDQWGNITTGLEMIRKTHDETAKAFGITIPLVTKADGTKFGKTAGGAVWLDAAKTSPYEFYQFWVNTADADVVKYLKIFTFLTREEIEALEVSVQEEAHLRKAQKTLAAEMTKLIHGEEGLETAERITAALFSGDLKALSVEEMKVAFAGVPSVEVAKADINIVELLVEAGISPSKRQAREDVTNGAISINGEKVQDVAYTVDAKDRLDDAFSIVRRGKKKYHMVQFTDQALLESL</sequence>
<evidence type="ECO:0000256" key="3">
    <source>
        <dbReference type="ARBA" id="ARBA00022598"/>
    </source>
</evidence>
<evidence type="ECO:0000256" key="2">
    <source>
        <dbReference type="ARBA" id="ARBA00022490"/>
    </source>
</evidence>
<keyword evidence="4 11" id="KW-0547">Nucleotide-binding</keyword>
<comment type="subcellular location">
    <subcellularLocation>
        <location evidence="1 11">Cytoplasm</location>
    </subcellularLocation>
</comment>
<dbReference type="FunFam" id="3.40.50.620:FF:000008">
    <property type="entry name" value="Tyrosine--tRNA ligase"/>
    <property type="match status" value="1"/>
</dbReference>
<comment type="caution">
    <text evidence="15">The sequence shown here is derived from an EMBL/GenBank/DDBJ whole genome shotgun (WGS) entry which is preliminary data.</text>
</comment>
<keyword evidence="7 11" id="KW-0648">Protein biosynthesis</keyword>
<dbReference type="InterPro" id="IPR001412">
    <property type="entry name" value="aa-tRNA-synth_I_CS"/>
</dbReference>
<comment type="function">
    <text evidence="11">Catalyzes the attachment of tyrosine to tRNA(Tyr) in a two-step reaction: tyrosine is first activated by ATP to form Tyr-AMP and then transferred to the acceptor end of tRNA(Tyr).</text>
</comment>
<proteinExistence type="inferred from homology"/>
<dbReference type="PROSITE" id="PS00178">
    <property type="entry name" value="AA_TRNA_LIGASE_I"/>
    <property type="match status" value="1"/>
</dbReference>
<evidence type="ECO:0000259" key="14">
    <source>
        <dbReference type="SMART" id="SM00363"/>
    </source>
</evidence>
<feature type="binding site" evidence="11">
    <location>
        <position position="35"/>
    </location>
    <ligand>
        <name>L-tyrosine</name>
        <dbReference type="ChEBI" id="CHEBI:58315"/>
    </ligand>
</feature>
<dbReference type="HAMAP" id="MF_02006">
    <property type="entry name" value="Tyr_tRNA_synth_type1"/>
    <property type="match status" value="1"/>
</dbReference>
<dbReference type="GO" id="GO:0005524">
    <property type="term" value="F:ATP binding"/>
    <property type="evidence" value="ECO:0007669"/>
    <property type="project" value="UniProtKB-UniRule"/>
</dbReference>
<gene>
    <name evidence="11" type="primary">tyrS</name>
    <name evidence="15" type="ORF">A6M13_00310</name>
</gene>
<dbReference type="GO" id="GO:0006437">
    <property type="term" value="P:tyrosyl-tRNA aminoacylation"/>
    <property type="evidence" value="ECO:0007669"/>
    <property type="project" value="UniProtKB-UniRule"/>
</dbReference>
<keyword evidence="6 12" id="KW-0694">RNA-binding</keyword>
<dbReference type="SMART" id="SM00363">
    <property type="entry name" value="S4"/>
    <property type="match status" value="1"/>
</dbReference>
<dbReference type="InterPro" id="IPR024088">
    <property type="entry name" value="Tyr-tRNA-ligase_bac-type"/>
</dbReference>
<evidence type="ECO:0000256" key="7">
    <source>
        <dbReference type="ARBA" id="ARBA00022917"/>
    </source>
</evidence>
<reference evidence="15 16" key="1">
    <citation type="submission" date="2016-07" db="EMBL/GenBank/DDBJ databases">
        <title>Caryophanon tenue genome sequencing.</title>
        <authorList>
            <person name="Verma A."/>
            <person name="Pal Y."/>
            <person name="Krishnamurthi S."/>
        </authorList>
    </citation>
    <scope>NUCLEOTIDE SEQUENCE [LARGE SCALE GENOMIC DNA]</scope>
    <source>
        <strain evidence="15 16">DSM 14152</strain>
    </source>
</reference>
<dbReference type="Pfam" id="PF22421">
    <property type="entry name" value="SYY_C-terminal"/>
    <property type="match status" value="1"/>
</dbReference>
<evidence type="ECO:0000256" key="8">
    <source>
        <dbReference type="ARBA" id="ARBA00023146"/>
    </source>
</evidence>
<dbReference type="NCBIfam" id="TIGR00234">
    <property type="entry name" value="tyrS"/>
    <property type="match status" value="1"/>
</dbReference>
<dbReference type="InterPro" id="IPR024107">
    <property type="entry name" value="Tyr-tRNA-ligase_bac_1"/>
</dbReference>
<evidence type="ECO:0000256" key="5">
    <source>
        <dbReference type="ARBA" id="ARBA00022840"/>
    </source>
</evidence>
<dbReference type="InterPro" id="IPR036986">
    <property type="entry name" value="S4_RNA-bd_sf"/>
</dbReference>
<dbReference type="InterPro" id="IPR002307">
    <property type="entry name" value="Tyr-tRNA-ligase"/>
</dbReference>
<dbReference type="PRINTS" id="PR01040">
    <property type="entry name" value="TRNASYNTHTYR"/>
</dbReference>